<feature type="transmembrane region" description="Helical" evidence="2">
    <location>
        <begin position="188"/>
        <end position="211"/>
    </location>
</feature>
<keyword evidence="2" id="KW-1133">Transmembrane helix</keyword>
<protein>
    <submittedName>
        <fullName evidence="4">Signal transduction histidine kinase</fullName>
    </submittedName>
</protein>
<feature type="transmembrane region" description="Helical" evidence="2">
    <location>
        <begin position="34"/>
        <end position="51"/>
    </location>
</feature>
<evidence type="ECO:0000313" key="4">
    <source>
        <dbReference type="EMBL" id="AIA80618.1"/>
    </source>
</evidence>
<proteinExistence type="predicted"/>
<evidence type="ECO:0000259" key="3">
    <source>
        <dbReference type="Pfam" id="PF14501"/>
    </source>
</evidence>
<accession>A0A060BJH1</accession>
<keyword evidence="1" id="KW-0175">Coiled coil</keyword>
<keyword evidence="2" id="KW-0812">Transmembrane</keyword>
<keyword evidence="4" id="KW-0418">Kinase</keyword>
<dbReference type="Pfam" id="PF14501">
    <property type="entry name" value="HATPase_c_5"/>
    <property type="match status" value="1"/>
</dbReference>
<dbReference type="AlphaFoldDB" id="A0A060BJH1"/>
<evidence type="ECO:0000256" key="2">
    <source>
        <dbReference type="SAM" id="Phobius"/>
    </source>
</evidence>
<dbReference type="RefSeq" id="WP_011225641.1">
    <property type="nucleotide sequence ID" value="NZ_CATNMD010000001.1"/>
</dbReference>
<organism evidence="4">
    <name type="scientific">Streptococcus thermophilus</name>
    <dbReference type="NCBI Taxonomy" id="1308"/>
    <lineage>
        <taxon>Bacteria</taxon>
        <taxon>Bacillati</taxon>
        <taxon>Bacillota</taxon>
        <taxon>Bacilli</taxon>
        <taxon>Lactobacillales</taxon>
        <taxon>Streptococcaceae</taxon>
        <taxon>Streptococcus</taxon>
    </lineage>
</organism>
<feature type="transmembrane region" description="Helical" evidence="2">
    <location>
        <begin position="160"/>
        <end position="182"/>
    </location>
</feature>
<reference evidence="4" key="1">
    <citation type="submission" date="2014-03" db="EMBL/GenBank/DDBJ databases">
        <title>The distribution of two component systems in Streptococcus thermophilus.</title>
        <authorList>
            <person name="Qu X."/>
            <person name="Cui Y."/>
            <person name="Yu T."/>
            <person name="Lv X."/>
            <person name="Wang C."/>
            <person name="Hu T."/>
        </authorList>
    </citation>
    <scope>NUCLEOTIDE SEQUENCE</scope>
    <source>
        <strain evidence="4">S4</strain>
    </source>
</reference>
<feature type="domain" description="Sensor histidine kinase NatK-like C-terminal" evidence="3">
    <location>
        <begin position="328"/>
        <end position="420"/>
    </location>
</feature>
<sequence length="431" mass="50060">MLVGLRIISILYDLFLASMLFYRPLSKINMKKKPLVALFFILIFHGELVFLFSESRIFLVSNLLLNILEYYLIGLNFDYPIRQSSFWILLQTSLSLLAGAVLNQGIQLILPLGELSKNLEAISLYLGISFFLSTGITLILRKLLLSHQRLRIATSKGNWFYQFIVPLLSIFFAFTISAIQGGVFGADYLSIISLSSLIVLTLSSLYFNLYLARQQQQYYQNQLEKEQLQFQVQEIQQSQEEYQRLQSLRHDLKNKHLTLLSLLEKNPEEAKDYLYSLTDSIVGEQTFYSKNQTINFLLNQKLHHLKDEIEMEIDCFVPQELSIQPDILAVILGNCLDNSITACLRLPNKERNLSLNIRYFQQNLFINIRNNFDEKEKSTRKSRQKDGWGLRNIDALVQEYQGNIKHFIKDGQYQIEILLPIKIGTIPTKEF</sequence>
<dbReference type="EMBL" id="KJ556841">
    <property type="protein sequence ID" value="AIA80618.1"/>
    <property type="molecule type" value="Genomic_DNA"/>
</dbReference>
<dbReference type="Gene3D" id="3.30.565.10">
    <property type="entry name" value="Histidine kinase-like ATPase, C-terminal domain"/>
    <property type="match status" value="1"/>
</dbReference>
<feature type="transmembrane region" description="Helical" evidence="2">
    <location>
        <begin position="6"/>
        <end position="22"/>
    </location>
</feature>
<evidence type="ECO:0000256" key="1">
    <source>
        <dbReference type="SAM" id="Coils"/>
    </source>
</evidence>
<dbReference type="GO" id="GO:0016301">
    <property type="term" value="F:kinase activity"/>
    <property type="evidence" value="ECO:0007669"/>
    <property type="project" value="UniProtKB-KW"/>
</dbReference>
<name>A0A060BJH1_STRTR</name>
<keyword evidence="2" id="KW-0472">Membrane</keyword>
<dbReference type="InterPro" id="IPR032834">
    <property type="entry name" value="NatK-like_C"/>
</dbReference>
<feature type="transmembrane region" description="Helical" evidence="2">
    <location>
        <begin position="122"/>
        <end position="140"/>
    </location>
</feature>
<feature type="coiled-coil region" evidence="1">
    <location>
        <begin position="221"/>
        <end position="255"/>
    </location>
</feature>
<feature type="transmembrane region" description="Helical" evidence="2">
    <location>
        <begin position="57"/>
        <end position="74"/>
    </location>
</feature>
<keyword evidence="4" id="KW-0808">Transferase</keyword>
<dbReference type="InterPro" id="IPR036890">
    <property type="entry name" value="HATPase_C_sf"/>
</dbReference>
<dbReference type="SUPFAM" id="SSF55874">
    <property type="entry name" value="ATPase domain of HSP90 chaperone/DNA topoisomerase II/histidine kinase"/>
    <property type="match status" value="1"/>
</dbReference>
<feature type="transmembrane region" description="Helical" evidence="2">
    <location>
        <begin position="86"/>
        <end position="110"/>
    </location>
</feature>